<name>A0A2T9YU18_9FUNG</name>
<organism evidence="1 2">
    <name type="scientific">Smittium simulii</name>
    <dbReference type="NCBI Taxonomy" id="133385"/>
    <lineage>
        <taxon>Eukaryota</taxon>
        <taxon>Fungi</taxon>
        <taxon>Fungi incertae sedis</taxon>
        <taxon>Zoopagomycota</taxon>
        <taxon>Kickxellomycotina</taxon>
        <taxon>Harpellomycetes</taxon>
        <taxon>Harpellales</taxon>
        <taxon>Legeriomycetaceae</taxon>
        <taxon>Smittium</taxon>
    </lineage>
</organism>
<reference evidence="1 2" key="1">
    <citation type="journal article" date="2018" name="MBio">
        <title>Comparative Genomics Reveals the Core Gene Toolbox for the Fungus-Insect Symbiosis.</title>
        <authorList>
            <person name="Wang Y."/>
            <person name="Stata M."/>
            <person name="Wang W."/>
            <person name="Stajich J.E."/>
            <person name="White M.M."/>
            <person name="Moncalvo J.M."/>
        </authorList>
    </citation>
    <scope>NUCLEOTIDE SEQUENCE [LARGE SCALE GENOMIC DNA]</scope>
    <source>
        <strain evidence="1 2">SWE-8-4</strain>
    </source>
</reference>
<proteinExistence type="predicted"/>
<dbReference type="AlphaFoldDB" id="A0A2T9YU18"/>
<sequence>MNSSNPIWPTVFESHTKIDPSDWIDKYKLLSKLNRWTEEESIDLIQLFLGKKEELWFKSVKKDITNVETLEKMFKDKFASKEFEYALDNKHRIKVLENKCDTWASIVKLITESKDLDKLVEKAMQKGSTAVTSSTLRAWIADLTKNPIKAGTSTWASENIEHILLDCSRWAVIRKDTTCQFILRLYKLANLINNKSLKEAQKGLVGKLHRGESKLFFSQLKLRKGTNISSSMELETAKFMNVIHVAQALIVNNINCSSTSLNR</sequence>
<accession>A0A2T9YU18</accession>
<gene>
    <name evidence="1" type="ORF">BB561_001577</name>
</gene>
<comment type="caution">
    <text evidence="1">The sequence shown here is derived from an EMBL/GenBank/DDBJ whole genome shotgun (WGS) entry which is preliminary data.</text>
</comment>
<keyword evidence="2" id="KW-1185">Reference proteome</keyword>
<dbReference type="Proteomes" id="UP000245383">
    <property type="component" value="Unassembled WGS sequence"/>
</dbReference>
<evidence type="ECO:0000313" key="1">
    <source>
        <dbReference type="EMBL" id="PVU95809.1"/>
    </source>
</evidence>
<dbReference type="EMBL" id="MBFR01000046">
    <property type="protein sequence ID" value="PVU95809.1"/>
    <property type="molecule type" value="Genomic_DNA"/>
</dbReference>
<evidence type="ECO:0000313" key="2">
    <source>
        <dbReference type="Proteomes" id="UP000245383"/>
    </source>
</evidence>
<dbReference type="OrthoDB" id="10627979at2759"/>
<protein>
    <submittedName>
        <fullName evidence="1">Uncharacterized protein</fullName>
    </submittedName>
</protein>